<dbReference type="Proteomes" id="UP001272242">
    <property type="component" value="Unassembled WGS sequence"/>
</dbReference>
<evidence type="ECO:0000313" key="1">
    <source>
        <dbReference type="EMBL" id="MDY3558624.1"/>
    </source>
</evidence>
<name>A0ABU5ETP7_9BACT</name>
<dbReference type="RefSeq" id="WP_320685521.1">
    <property type="nucleotide sequence ID" value="NZ_JAXBLV010000044.1"/>
</dbReference>
<comment type="caution">
    <text evidence="1">The sequence shown here is derived from an EMBL/GenBank/DDBJ whole genome shotgun (WGS) entry which is preliminary data.</text>
</comment>
<evidence type="ECO:0000313" key="2">
    <source>
        <dbReference type="Proteomes" id="UP001272242"/>
    </source>
</evidence>
<accession>A0ABU5ETP7</accession>
<dbReference type="EMBL" id="JAXBLV010000044">
    <property type="protein sequence ID" value="MDY3558624.1"/>
    <property type="molecule type" value="Genomic_DNA"/>
</dbReference>
<proteinExistence type="predicted"/>
<organism evidence="1 2">
    <name type="scientific">Gemmata algarum</name>
    <dbReference type="NCBI Taxonomy" id="2975278"/>
    <lineage>
        <taxon>Bacteria</taxon>
        <taxon>Pseudomonadati</taxon>
        <taxon>Planctomycetota</taxon>
        <taxon>Planctomycetia</taxon>
        <taxon>Gemmatales</taxon>
        <taxon>Gemmataceae</taxon>
        <taxon>Gemmata</taxon>
    </lineage>
</organism>
<protein>
    <submittedName>
        <fullName evidence="1">AlpA family phage regulatory protein</fullName>
    </submittedName>
</protein>
<sequence length="95" mass="10893">MKATTETPDRPRPRRRLLPGLLRRERAARYCGVGESTWDRLTAAGRTPAPIRLGGSVGWARRELDRWIEHGCPPRAEWEPVWQALRANRSGARPR</sequence>
<gene>
    <name evidence="1" type="ORF">R5W23_005764</name>
</gene>
<reference evidence="2" key="1">
    <citation type="journal article" date="2023" name="Mar. Drugs">
        <title>Gemmata algarum, a Novel Planctomycete Isolated from an Algal Mat, Displays Antimicrobial Activity.</title>
        <authorList>
            <person name="Kumar G."/>
            <person name="Kallscheuer N."/>
            <person name="Kashif M."/>
            <person name="Ahamad S."/>
            <person name="Jagadeeshwari U."/>
            <person name="Pannikurungottu S."/>
            <person name="Haufschild T."/>
            <person name="Kabuu M."/>
            <person name="Sasikala C."/>
            <person name="Jogler C."/>
            <person name="Ramana C."/>
        </authorList>
    </citation>
    <scope>NUCLEOTIDE SEQUENCE [LARGE SCALE GENOMIC DNA]</scope>
    <source>
        <strain evidence="2">JC673</strain>
    </source>
</reference>
<keyword evidence="2" id="KW-1185">Reference proteome</keyword>